<evidence type="ECO:0000313" key="2">
    <source>
        <dbReference type="Proteomes" id="UP000027265"/>
    </source>
</evidence>
<evidence type="ECO:0000313" key="1">
    <source>
        <dbReference type="EMBL" id="KDQ55436.1"/>
    </source>
</evidence>
<sequence length="723" mass="81748">MSIPLIDTDRLSILTGTDSTVSSLSGPGRSFGRVFSLTGKWMDRVLSAVAERYLSRGPNVLVGRMLRIDQWFSWHCANIRCPHTDGGKTTQQAPRTVPSILTVSRIIFDSYCETCRNRHAKALVEDSVFIKGCEKLVAFTMSPSASTQLLATCYISALACFHQDICNLFVHLNAVESLQFTLTQAEFNQREPLLCSSRRALVSLSDQAVLSAINKLNALEGGFLGELQFPMFTASSKFELVPRVQENINQLMHHLTDYSLAILSATRVSSFLDSTIFDDILYHGLSITPRPELVRFLWCQLSLTPDALVRATFSHLITSLYWAGAYGLLTGAYYSPSAPARRWFPWTCLWMPLCRLRIDNPEILQRAPLGVRGRAIEYLRIAIYERPALVAEFMTPDFFDLVRGTVPDTSRPSSVDHIHDNPDPVLAFIRFLTSPAFRLLVEMDREQEMFSSSSRFNSMLRARPVGKLRRLSSQIMLFAITWDLDAAAHELLASFDFDQFWLDFALYHELRLELCPYLTSADPTIRGRAEFLNTNLVSVPTEPYKMACTGIVIRTPPTGSESCEPVVSDDHHHYPYLDTRRDADNSPYVLLGCDPFHDDYVPSIIRWVCVDDATPDNGYKPLVTPQGVFDEGTLIGCERFVQQEHGDLIFVSKETLVPLPRYLSKIRRPRRLHVLAVWMPDKDSPPPVYWMHDSTYIHAVTGERSSVDNVEGIFWLCGCNGSW</sequence>
<reference evidence="2" key="1">
    <citation type="journal article" date="2014" name="Proc. Natl. Acad. Sci. U.S.A.">
        <title>Extensive sampling of basidiomycete genomes demonstrates inadequacy of the white-rot/brown-rot paradigm for wood decay fungi.</title>
        <authorList>
            <person name="Riley R."/>
            <person name="Salamov A.A."/>
            <person name="Brown D.W."/>
            <person name="Nagy L.G."/>
            <person name="Floudas D."/>
            <person name="Held B.W."/>
            <person name="Levasseur A."/>
            <person name="Lombard V."/>
            <person name="Morin E."/>
            <person name="Otillar R."/>
            <person name="Lindquist E.A."/>
            <person name="Sun H."/>
            <person name="LaButti K.M."/>
            <person name="Schmutz J."/>
            <person name="Jabbour D."/>
            <person name="Luo H."/>
            <person name="Baker S.E."/>
            <person name="Pisabarro A.G."/>
            <person name="Walton J.D."/>
            <person name="Blanchette R.A."/>
            <person name="Henrissat B."/>
            <person name="Martin F."/>
            <person name="Cullen D."/>
            <person name="Hibbett D.S."/>
            <person name="Grigoriev I.V."/>
        </authorList>
    </citation>
    <scope>NUCLEOTIDE SEQUENCE [LARGE SCALE GENOMIC DNA]</scope>
    <source>
        <strain evidence="2">MUCL 33604</strain>
    </source>
</reference>
<dbReference type="HOGENOM" id="CLU_417402_0_0_1"/>
<keyword evidence="2" id="KW-1185">Reference proteome</keyword>
<organism evidence="1 2">
    <name type="scientific">Jaapia argillacea MUCL 33604</name>
    <dbReference type="NCBI Taxonomy" id="933084"/>
    <lineage>
        <taxon>Eukaryota</taxon>
        <taxon>Fungi</taxon>
        <taxon>Dikarya</taxon>
        <taxon>Basidiomycota</taxon>
        <taxon>Agaricomycotina</taxon>
        <taxon>Agaricomycetes</taxon>
        <taxon>Agaricomycetidae</taxon>
        <taxon>Jaapiales</taxon>
        <taxon>Jaapiaceae</taxon>
        <taxon>Jaapia</taxon>
    </lineage>
</organism>
<name>A0A067PYN3_9AGAM</name>
<dbReference type="AlphaFoldDB" id="A0A067PYN3"/>
<dbReference type="OrthoDB" id="3305420at2759"/>
<gene>
    <name evidence="1" type="ORF">JAAARDRAFT_71297</name>
</gene>
<dbReference type="InParanoid" id="A0A067PYN3"/>
<proteinExistence type="predicted"/>
<dbReference type="Proteomes" id="UP000027265">
    <property type="component" value="Unassembled WGS sequence"/>
</dbReference>
<dbReference type="EMBL" id="KL197725">
    <property type="protein sequence ID" value="KDQ55436.1"/>
    <property type="molecule type" value="Genomic_DNA"/>
</dbReference>
<accession>A0A067PYN3</accession>
<protein>
    <submittedName>
        <fullName evidence="1">Uncharacterized protein</fullName>
    </submittedName>
</protein>